<gene>
    <name evidence="1" type="ORF">SOO65_13370</name>
</gene>
<dbReference type="InterPro" id="IPR027417">
    <property type="entry name" value="P-loop_NTPase"/>
</dbReference>
<dbReference type="AlphaFoldDB" id="A0AAX4HKE1"/>
<evidence type="ECO:0000313" key="1">
    <source>
        <dbReference type="EMBL" id="WPU63679.1"/>
    </source>
</evidence>
<organism evidence="1 2">
    <name type="scientific">Peredibacter starrii</name>
    <dbReference type="NCBI Taxonomy" id="28202"/>
    <lineage>
        <taxon>Bacteria</taxon>
        <taxon>Pseudomonadati</taxon>
        <taxon>Bdellovibrionota</taxon>
        <taxon>Bacteriovoracia</taxon>
        <taxon>Bacteriovoracales</taxon>
        <taxon>Bacteriovoracaceae</taxon>
        <taxon>Peredibacter</taxon>
    </lineage>
</organism>
<evidence type="ECO:0008006" key="3">
    <source>
        <dbReference type="Google" id="ProtNLM"/>
    </source>
</evidence>
<dbReference type="KEGG" id="psti:SOO65_13370"/>
<dbReference type="InterPro" id="IPR052922">
    <property type="entry name" value="Cytidylate_Kinase-2"/>
</dbReference>
<dbReference type="PANTHER" id="PTHR37816">
    <property type="entry name" value="YALI0E33011P"/>
    <property type="match status" value="1"/>
</dbReference>
<dbReference type="EMBL" id="CP139487">
    <property type="protein sequence ID" value="WPU63679.1"/>
    <property type="molecule type" value="Genomic_DNA"/>
</dbReference>
<protein>
    <recommendedName>
        <fullName evidence="3">Adenylate kinase</fullName>
    </recommendedName>
</protein>
<dbReference type="Proteomes" id="UP001324634">
    <property type="component" value="Chromosome"/>
</dbReference>
<dbReference type="RefSeq" id="WP_321390819.1">
    <property type="nucleotide sequence ID" value="NZ_CP139487.1"/>
</dbReference>
<dbReference type="SUPFAM" id="SSF52540">
    <property type="entry name" value="P-loop containing nucleoside triphosphate hydrolases"/>
    <property type="match status" value="1"/>
</dbReference>
<reference evidence="1 2" key="1">
    <citation type="submission" date="2023-11" db="EMBL/GenBank/DDBJ databases">
        <title>Peredibacter starrii A3.12.</title>
        <authorList>
            <person name="Mitchell R.J."/>
        </authorList>
    </citation>
    <scope>NUCLEOTIDE SEQUENCE [LARGE SCALE GENOMIC DNA]</scope>
    <source>
        <strain evidence="1 2">A3.12</strain>
    </source>
</reference>
<keyword evidence="2" id="KW-1185">Reference proteome</keyword>
<dbReference type="PANTHER" id="PTHR37816:SF2">
    <property type="entry name" value="DNA TOPOLOGY MODULATION PROTEIN FLAR-RELATED PROTEIN"/>
    <property type="match status" value="1"/>
</dbReference>
<dbReference type="Gene3D" id="3.40.50.300">
    <property type="entry name" value="P-loop containing nucleotide triphosphate hydrolases"/>
    <property type="match status" value="1"/>
</dbReference>
<sequence length="140" mass="16315">MNIVLIGAPGSGKTWLASQLSSKLKLHHIEADQIFWNGGDLRFEVQKLTEVDNWVFEGHISKVSDVVLPKADKVIVVEHPEFFSLLRSIKRDWRNFKKVYFNIQNYEKMRNRRDEIVSTLDDVIYWQSGTPIQSLLKKLS</sequence>
<proteinExistence type="predicted"/>
<name>A0AAX4HKE1_9BACT</name>
<evidence type="ECO:0000313" key="2">
    <source>
        <dbReference type="Proteomes" id="UP001324634"/>
    </source>
</evidence>
<accession>A0AAX4HKE1</accession>